<protein>
    <submittedName>
        <fullName evidence="1">Uncharacterized protein</fullName>
    </submittedName>
</protein>
<accession>A0A645G4E6</accession>
<name>A0A645G4E6_9ZZZZ</name>
<dbReference type="AlphaFoldDB" id="A0A645G4E6"/>
<proteinExistence type="predicted"/>
<evidence type="ECO:0000313" key="1">
    <source>
        <dbReference type="EMBL" id="MPN21777.1"/>
    </source>
</evidence>
<organism evidence="1">
    <name type="scientific">bioreactor metagenome</name>
    <dbReference type="NCBI Taxonomy" id="1076179"/>
    <lineage>
        <taxon>unclassified sequences</taxon>
        <taxon>metagenomes</taxon>
        <taxon>ecological metagenomes</taxon>
    </lineage>
</organism>
<comment type="caution">
    <text evidence="1">The sequence shown here is derived from an EMBL/GenBank/DDBJ whole genome shotgun (WGS) entry which is preliminary data.</text>
</comment>
<sequence length="86" mass="8775">MKRAELNAKAAAFAGEGIDFVAVVLESDGVKAAVLHTDTTGLAFILIDLRLWQTIKIGGFGSLALAVDQMQVGGIHVAIGIGTGPG</sequence>
<reference evidence="1" key="1">
    <citation type="submission" date="2019-08" db="EMBL/GenBank/DDBJ databases">
        <authorList>
            <person name="Kucharzyk K."/>
            <person name="Murdoch R.W."/>
            <person name="Higgins S."/>
            <person name="Loffler F."/>
        </authorList>
    </citation>
    <scope>NUCLEOTIDE SEQUENCE</scope>
</reference>
<dbReference type="EMBL" id="VSSQ01069836">
    <property type="protein sequence ID" value="MPN21777.1"/>
    <property type="molecule type" value="Genomic_DNA"/>
</dbReference>
<gene>
    <name evidence="1" type="ORF">SDC9_169157</name>
</gene>